<comment type="subcellular location">
    <subcellularLocation>
        <location evidence="1">Membrane</location>
        <topology evidence="1">Multi-pass membrane protein</topology>
    </subcellularLocation>
</comment>
<keyword evidence="4" id="KW-1133">Transmembrane helix</keyword>
<evidence type="ECO:0000256" key="4">
    <source>
        <dbReference type="ARBA" id="ARBA00022989"/>
    </source>
</evidence>
<keyword evidence="7" id="KW-1185">Reference proteome</keyword>
<dbReference type="AlphaFoldDB" id="A0AAX4K280"/>
<dbReference type="EMBL" id="CP144105">
    <property type="protein sequence ID" value="WWC91294.1"/>
    <property type="molecule type" value="Genomic_DNA"/>
</dbReference>
<dbReference type="InterPro" id="IPR009311">
    <property type="entry name" value="IFI6/IFI27-like"/>
</dbReference>
<reference evidence="6 7" key="1">
    <citation type="submission" date="2024-01" db="EMBL/GenBank/DDBJ databases">
        <title>Comparative genomics of Cryptococcus and Kwoniella reveals pathogenesis evolution and contrasting modes of karyotype evolution via chromosome fusion or intercentromeric recombination.</title>
        <authorList>
            <person name="Coelho M.A."/>
            <person name="David-Palma M."/>
            <person name="Shea T."/>
            <person name="Bowers K."/>
            <person name="McGinley-Smith S."/>
            <person name="Mohammad A.W."/>
            <person name="Gnirke A."/>
            <person name="Yurkov A.M."/>
            <person name="Nowrousian M."/>
            <person name="Sun S."/>
            <person name="Cuomo C.A."/>
            <person name="Heitman J."/>
        </authorList>
    </citation>
    <scope>NUCLEOTIDE SEQUENCE [LARGE SCALE GENOMIC DNA]</scope>
    <source>
        <strain evidence="6 7">CBS 6074</strain>
    </source>
</reference>
<accession>A0AAX4K280</accession>
<comment type="similarity">
    <text evidence="2">Belongs to the IFI6/IFI27 family.</text>
</comment>
<sequence>MESLIKLVSDLQTKIKQVKFQDLPQTVQKQYGKIENLDLNELVSVNWNELPENIKNYVKENPKQTAFYVMNGIVFFAPSLVWSPILAIAGFTGIGPAASSIASFAQSFFHPVVQKSAFAIFQSAQMGGYGVGLMNAGVRTYCAISSVGCYFGGCSNEEDKGELEDEAK</sequence>
<evidence type="ECO:0000256" key="3">
    <source>
        <dbReference type="ARBA" id="ARBA00022692"/>
    </source>
</evidence>
<organism evidence="6 7">
    <name type="scientific">Kwoniella dendrophila CBS 6074</name>
    <dbReference type="NCBI Taxonomy" id="1295534"/>
    <lineage>
        <taxon>Eukaryota</taxon>
        <taxon>Fungi</taxon>
        <taxon>Dikarya</taxon>
        <taxon>Basidiomycota</taxon>
        <taxon>Agaricomycotina</taxon>
        <taxon>Tremellomycetes</taxon>
        <taxon>Tremellales</taxon>
        <taxon>Cryptococcaceae</taxon>
        <taxon>Kwoniella</taxon>
    </lineage>
</organism>
<keyword evidence="3" id="KW-0812">Transmembrane</keyword>
<evidence type="ECO:0000313" key="6">
    <source>
        <dbReference type="EMBL" id="WWC91294.1"/>
    </source>
</evidence>
<dbReference type="RefSeq" id="XP_066078056.1">
    <property type="nucleotide sequence ID" value="XM_066221959.1"/>
</dbReference>
<dbReference type="Gene3D" id="6.10.110.10">
    <property type="match status" value="1"/>
</dbReference>
<dbReference type="Proteomes" id="UP001355207">
    <property type="component" value="Chromosome 8"/>
</dbReference>
<proteinExistence type="inferred from homology"/>
<gene>
    <name evidence="6" type="ORF">L201_006237</name>
</gene>
<protein>
    <submittedName>
        <fullName evidence="6">Uncharacterized protein</fullName>
    </submittedName>
</protein>
<evidence type="ECO:0000256" key="1">
    <source>
        <dbReference type="ARBA" id="ARBA00004141"/>
    </source>
</evidence>
<dbReference type="InterPro" id="IPR038213">
    <property type="entry name" value="IFI6/IFI27-like_sf"/>
</dbReference>
<dbReference type="GO" id="GO:0016020">
    <property type="term" value="C:membrane"/>
    <property type="evidence" value="ECO:0007669"/>
    <property type="project" value="UniProtKB-SubCell"/>
</dbReference>
<dbReference type="GeneID" id="91096906"/>
<evidence type="ECO:0000313" key="7">
    <source>
        <dbReference type="Proteomes" id="UP001355207"/>
    </source>
</evidence>
<dbReference type="PANTHER" id="PTHR16932">
    <property type="entry name" value="INTERFERON ALPHA-INDUCIBLE PROTEIN 27"/>
    <property type="match status" value="1"/>
</dbReference>
<dbReference type="PANTHER" id="PTHR16932:SF18">
    <property type="entry name" value="INTERFERON, ALPHA-INDUCIBLE PROTEIN 27-LIKE 2"/>
    <property type="match status" value="1"/>
</dbReference>
<evidence type="ECO:0000256" key="2">
    <source>
        <dbReference type="ARBA" id="ARBA00007262"/>
    </source>
</evidence>
<evidence type="ECO:0000256" key="5">
    <source>
        <dbReference type="ARBA" id="ARBA00023136"/>
    </source>
</evidence>
<keyword evidence="5" id="KW-0472">Membrane</keyword>
<name>A0AAX4K280_9TREE</name>